<dbReference type="AlphaFoldDB" id="A0A2U8H6T3"/>
<dbReference type="EMBL" id="CP022188">
    <property type="protein sequence ID" value="AWI81373.1"/>
    <property type="molecule type" value="Genomic_DNA"/>
</dbReference>
<dbReference type="GO" id="GO:0019867">
    <property type="term" value="C:outer membrane"/>
    <property type="evidence" value="ECO:0007669"/>
    <property type="project" value="InterPro"/>
</dbReference>
<dbReference type="SMART" id="SM00869">
    <property type="entry name" value="Autotransporter"/>
    <property type="match status" value="1"/>
</dbReference>
<gene>
    <name evidence="2" type="ORF">CEW87_19575</name>
</gene>
<dbReference type="InterPro" id="IPR006315">
    <property type="entry name" value="OM_autotransptr_brl_dom"/>
</dbReference>
<dbReference type="PROSITE" id="PS51208">
    <property type="entry name" value="AUTOTRANSPORTER"/>
    <property type="match status" value="1"/>
</dbReference>
<evidence type="ECO:0000259" key="1">
    <source>
        <dbReference type="PROSITE" id="PS51208"/>
    </source>
</evidence>
<evidence type="ECO:0000313" key="3">
    <source>
        <dbReference type="Proteomes" id="UP000244902"/>
    </source>
</evidence>
<sequence>MRKSDEFKAPLRAILPVAIALALSLDGSYALAGPITLTGDYIKIGTNDVGTIGSGGSVSPGILYDNTGTGTFNTAYDYLTPGSPFEGFSVKATSGGTTYSVHSNNESSLPVGLTGTLTNTSSGTYQGVSWSGSYTPSGGSKLFDIVNNVGFNTGDKKVTITTTLTATQALTDLYFARMTDPDAFAAPGDSSRTNNFRGNGSVPASNLVYAEALVSKYVIGLYSAAGSGVNTGVSSGWSTDPTVYYSGTDDGNGDYVIGLSSYTASLDAGGTVTYTYYYIFGSDIAAAVAASVASSSPTVLGAARSYSNSPTYGAAAVIDSTPDLLALFSGSTTEQQRSDAATQTLPLLTGGSMVAASSALSGINRVIQARFEANRGMSSGNAFIGDRNVWAKPFGSWAEQSDRNGVAGFKADTAGLAIGADGAVNDNLRVGAAFAYAKANVDGSSSIAPHDANVDVYQLIAYGSYALDERTEVNFQADVGQNQNKGKRTIAFTNTTASSSYDSQTAHVGVGLARSYPLNAKTTVTPSVRADYTWIKDDSYLEKGAGLLNLDVDSRSTEELILSLDGKISHQVDTQTSMSANLGVGYDTLSKRTSVTASFAGAPGAAFTTEGISPSPWLARGGAGLTHVTAGGTEITVRYDAEYRTDFLNQTASLKANWTF</sequence>
<feature type="domain" description="Autotransporter" evidence="1">
    <location>
        <begin position="382"/>
        <end position="660"/>
    </location>
</feature>
<proteinExistence type="predicted"/>
<protein>
    <recommendedName>
        <fullName evidence="1">Autotransporter domain-containing protein</fullName>
    </recommendedName>
</protein>
<dbReference type="Gene3D" id="2.40.128.130">
    <property type="entry name" value="Autotransporter beta-domain"/>
    <property type="match status" value="1"/>
</dbReference>
<dbReference type="InterPro" id="IPR005546">
    <property type="entry name" value="Autotransporte_beta"/>
</dbReference>
<dbReference type="RefSeq" id="WP_108975717.1">
    <property type="nucleotide sequence ID" value="NZ_CP022188.1"/>
</dbReference>
<accession>A0A2U8H6T3</accession>
<dbReference type="SUPFAM" id="SSF103515">
    <property type="entry name" value="Autotransporter"/>
    <property type="match status" value="1"/>
</dbReference>
<name>A0A2U8H6T3_9RHOO</name>
<dbReference type="Proteomes" id="UP000244902">
    <property type="component" value="Chromosome"/>
</dbReference>
<dbReference type="Pfam" id="PF03797">
    <property type="entry name" value="Autotransporter"/>
    <property type="match status" value="1"/>
</dbReference>
<reference evidence="2 3" key="1">
    <citation type="submission" date="2017-06" db="EMBL/GenBank/DDBJ databases">
        <title>Azoarcus sp. TSNA42 complete genome sequence.</title>
        <authorList>
            <person name="Woo J.-H."/>
            <person name="Kim H.-S."/>
        </authorList>
    </citation>
    <scope>NUCLEOTIDE SEQUENCE [LARGE SCALE GENOMIC DNA]</scope>
    <source>
        <strain evidence="2 3">TSNA42</strain>
    </source>
</reference>
<dbReference type="OrthoDB" id="5760545at2"/>
<dbReference type="NCBIfam" id="TIGR01414">
    <property type="entry name" value="autotrans_barl"/>
    <property type="match status" value="1"/>
</dbReference>
<dbReference type="InterPro" id="IPR036709">
    <property type="entry name" value="Autotransporte_beta_dom_sf"/>
</dbReference>
<evidence type="ECO:0000313" key="2">
    <source>
        <dbReference type="EMBL" id="AWI81373.1"/>
    </source>
</evidence>
<organism evidence="2 3">
    <name type="scientific">Parazoarcus communis</name>
    <dbReference type="NCBI Taxonomy" id="41977"/>
    <lineage>
        <taxon>Bacteria</taxon>
        <taxon>Pseudomonadati</taxon>
        <taxon>Pseudomonadota</taxon>
        <taxon>Betaproteobacteria</taxon>
        <taxon>Rhodocyclales</taxon>
        <taxon>Zoogloeaceae</taxon>
        <taxon>Parazoarcus</taxon>
    </lineage>
</organism>